<evidence type="ECO:0000256" key="2">
    <source>
        <dbReference type="ARBA" id="ARBA00022694"/>
    </source>
</evidence>
<dbReference type="InterPro" id="IPR020094">
    <property type="entry name" value="TruA/RsuA/RluB/E/F_N"/>
</dbReference>
<keyword evidence="3" id="KW-0413">Isomerase</keyword>
<evidence type="ECO:0000259" key="4">
    <source>
        <dbReference type="Pfam" id="PF01416"/>
    </source>
</evidence>
<dbReference type="PANTHER" id="PTHR11142">
    <property type="entry name" value="PSEUDOURIDYLATE SYNTHASE"/>
    <property type="match status" value="1"/>
</dbReference>
<dbReference type="InterPro" id="IPR001406">
    <property type="entry name" value="PsdUridine_synth_TruA"/>
</dbReference>
<dbReference type="InterPro" id="IPR020097">
    <property type="entry name" value="PsdUridine_synth_TruA_a/b_dom"/>
</dbReference>
<organism evidence="5">
    <name type="scientific">marine metagenome</name>
    <dbReference type="NCBI Taxonomy" id="408172"/>
    <lineage>
        <taxon>unclassified sequences</taxon>
        <taxon>metagenomes</taxon>
        <taxon>ecological metagenomes</taxon>
    </lineage>
</organism>
<dbReference type="CDD" id="cd02570">
    <property type="entry name" value="PseudoU_synth_EcTruA"/>
    <property type="match status" value="1"/>
</dbReference>
<gene>
    <name evidence="5" type="ORF">METZ01_LOCUS481137</name>
</gene>
<dbReference type="Pfam" id="PF01416">
    <property type="entry name" value="PseudoU_synth_1"/>
    <property type="match status" value="1"/>
</dbReference>
<dbReference type="InterPro" id="IPR020095">
    <property type="entry name" value="PsdUridine_synth_TruA_C"/>
</dbReference>
<dbReference type="Gene3D" id="3.30.70.660">
    <property type="entry name" value="Pseudouridine synthase I, catalytic domain, C-terminal subdomain"/>
    <property type="match status" value="1"/>
</dbReference>
<accession>A0A383C898</accession>
<feature type="non-terminal residue" evidence="5">
    <location>
        <position position="1"/>
    </location>
</feature>
<evidence type="ECO:0000313" key="5">
    <source>
        <dbReference type="EMBL" id="SVE28283.1"/>
    </source>
</evidence>
<dbReference type="AlphaFoldDB" id="A0A383C898"/>
<dbReference type="SUPFAM" id="SSF55120">
    <property type="entry name" value="Pseudouridine synthase"/>
    <property type="match status" value="1"/>
</dbReference>
<feature type="domain" description="Pseudouridine synthase I TruA alpha/beta" evidence="4">
    <location>
        <begin position="97"/>
        <end position="197"/>
    </location>
</feature>
<evidence type="ECO:0000256" key="3">
    <source>
        <dbReference type="ARBA" id="ARBA00023235"/>
    </source>
</evidence>
<dbReference type="GO" id="GO:0031119">
    <property type="term" value="P:tRNA pseudouridine synthesis"/>
    <property type="evidence" value="ECO:0007669"/>
    <property type="project" value="TreeGrafter"/>
</dbReference>
<dbReference type="Gene3D" id="3.30.70.580">
    <property type="entry name" value="Pseudouridine synthase I, catalytic domain, N-terminal subdomain"/>
    <property type="match status" value="1"/>
</dbReference>
<protein>
    <recommendedName>
        <fullName evidence="4">Pseudouridine synthase I TruA alpha/beta domain-containing protein</fullName>
    </recommendedName>
</protein>
<keyword evidence="2" id="KW-0819">tRNA processing</keyword>
<dbReference type="PANTHER" id="PTHR11142:SF0">
    <property type="entry name" value="TRNA PSEUDOURIDINE SYNTHASE-LIKE 1"/>
    <property type="match status" value="1"/>
</dbReference>
<comment type="similarity">
    <text evidence="1">Belongs to the tRNA pseudouridine synthase TruA family.</text>
</comment>
<evidence type="ECO:0000256" key="1">
    <source>
        <dbReference type="ARBA" id="ARBA00009375"/>
    </source>
</evidence>
<sequence length="197" mass="23052">RTDSGVHAIEQSAHFDCKKKIENLSKFLQSINYFLNIKLVSIINIKKRSLNFHARFSAKQRIYTYIIFNRISRPSIEKNRGWHIRKKLDLKLMKKGAEKLLGTNDFSTFRSSSCNAKSPIRTIKSIKIKEVKNKIQIQFKSKSFLQQQVRSMVGCLKYLAEKKWDLRKFESVFKSKKRTLCAPPAPAYGLFLEKVIY</sequence>
<reference evidence="5" key="1">
    <citation type="submission" date="2018-05" db="EMBL/GenBank/DDBJ databases">
        <authorList>
            <person name="Lanie J.A."/>
            <person name="Ng W.-L."/>
            <person name="Kazmierczak K.M."/>
            <person name="Andrzejewski T.M."/>
            <person name="Davidsen T.M."/>
            <person name="Wayne K.J."/>
            <person name="Tettelin H."/>
            <person name="Glass J.I."/>
            <person name="Rusch D."/>
            <person name="Podicherti R."/>
            <person name="Tsui H.-C.T."/>
            <person name="Winkler M.E."/>
        </authorList>
    </citation>
    <scope>NUCLEOTIDE SEQUENCE</scope>
</reference>
<dbReference type="GO" id="GO:0003723">
    <property type="term" value="F:RNA binding"/>
    <property type="evidence" value="ECO:0007669"/>
    <property type="project" value="InterPro"/>
</dbReference>
<dbReference type="GO" id="GO:0009982">
    <property type="term" value="F:pseudouridine synthase activity"/>
    <property type="evidence" value="ECO:0007669"/>
    <property type="project" value="InterPro"/>
</dbReference>
<dbReference type="EMBL" id="UINC01206591">
    <property type="protein sequence ID" value="SVE28283.1"/>
    <property type="molecule type" value="Genomic_DNA"/>
</dbReference>
<dbReference type="InterPro" id="IPR020103">
    <property type="entry name" value="PsdUridine_synth_cat_dom_sf"/>
</dbReference>
<proteinExistence type="inferred from homology"/>
<name>A0A383C898_9ZZZZ</name>